<dbReference type="HOGENOM" id="CLU_177536_0_0_7"/>
<evidence type="ECO:0000259" key="1">
    <source>
        <dbReference type="PROSITE" id="PS50076"/>
    </source>
</evidence>
<dbReference type="PROSITE" id="PS50076">
    <property type="entry name" value="DNAJ_2"/>
    <property type="match status" value="1"/>
</dbReference>
<evidence type="ECO:0000313" key="3">
    <source>
        <dbReference type="Proteomes" id="UP000035036"/>
    </source>
</evidence>
<dbReference type="AlphaFoldDB" id="A0A0B5FLS2"/>
<protein>
    <submittedName>
        <fullName evidence="2">Molecular chaperone DnaJ</fullName>
    </submittedName>
</protein>
<sequence>MQYKELEQALDVFALTDRTTLQEIKKRHKNLVRRHHPDAGDQPDAEKMKMINAAYRVLMQYCEKYRFSFSREEFYRQNPEARLRDQFGDDFMWGKEK</sequence>
<dbReference type="Proteomes" id="UP000035036">
    <property type="component" value="Chromosome"/>
</dbReference>
<organism evidence="2 3">
    <name type="scientific">Geoalkalibacter subterraneus</name>
    <dbReference type="NCBI Taxonomy" id="483547"/>
    <lineage>
        <taxon>Bacteria</taxon>
        <taxon>Pseudomonadati</taxon>
        <taxon>Thermodesulfobacteriota</taxon>
        <taxon>Desulfuromonadia</taxon>
        <taxon>Desulfuromonadales</taxon>
        <taxon>Geoalkalibacteraceae</taxon>
        <taxon>Geoalkalibacter</taxon>
    </lineage>
</organism>
<dbReference type="STRING" id="483547.GSUB_01960"/>
<gene>
    <name evidence="2" type="ORF">GSUB_01960</name>
</gene>
<feature type="domain" description="J" evidence="1">
    <location>
        <begin position="8"/>
        <end position="88"/>
    </location>
</feature>
<dbReference type="CDD" id="cd06257">
    <property type="entry name" value="DnaJ"/>
    <property type="match status" value="1"/>
</dbReference>
<dbReference type="InterPro" id="IPR036869">
    <property type="entry name" value="J_dom_sf"/>
</dbReference>
<dbReference type="SUPFAM" id="SSF46565">
    <property type="entry name" value="Chaperone J-domain"/>
    <property type="match status" value="1"/>
</dbReference>
<dbReference type="EMBL" id="CP010311">
    <property type="protein sequence ID" value="AJF05579.1"/>
    <property type="molecule type" value="Genomic_DNA"/>
</dbReference>
<proteinExistence type="predicted"/>
<accession>A0A0B5FLS2</accession>
<dbReference type="Pfam" id="PF00226">
    <property type="entry name" value="DnaJ"/>
    <property type="match status" value="1"/>
</dbReference>
<name>A0A0B5FLS2_9BACT</name>
<dbReference type="SMART" id="SM00271">
    <property type="entry name" value="DnaJ"/>
    <property type="match status" value="1"/>
</dbReference>
<keyword evidence="3" id="KW-1185">Reference proteome</keyword>
<dbReference type="PANTHER" id="PTHR24074">
    <property type="entry name" value="CO-CHAPERONE PROTEIN DJLA"/>
    <property type="match status" value="1"/>
</dbReference>
<dbReference type="KEGG" id="gsb:GSUB_01960"/>
<evidence type="ECO:0000313" key="2">
    <source>
        <dbReference type="EMBL" id="AJF05579.1"/>
    </source>
</evidence>
<dbReference type="RefSeq" id="WP_040198961.1">
    <property type="nucleotide sequence ID" value="NZ_CP010311.1"/>
</dbReference>
<reference evidence="2 3" key="1">
    <citation type="journal article" date="2015" name="Genome Announc.">
        <title>Genomes of Geoalkalibacter ferrihydriticus Z-0531T and Geoalkalibacter subterraneus Red1T, Two Haloalkaliphilic Metal-Reducing Deltaproteobacteria.</title>
        <authorList>
            <person name="Badalamenti J.P."/>
            <person name="Krajmalnik-Brown R."/>
            <person name="Torres C.I."/>
            <person name="Bond D.R."/>
        </authorList>
    </citation>
    <scope>NUCLEOTIDE SEQUENCE [LARGE SCALE GENOMIC DNA]</scope>
    <source>
        <strain evidence="2 3">Red1</strain>
    </source>
</reference>
<dbReference type="InterPro" id="IPR050817">
    <property type="entry name" value="DjlA_DnaK_co-chaperone"/>
</dbReference>
<dbReference type="OrthoDB" id="5244113at2"/>
<dbReference type="InterPro" id="IPR001623">
    <property type="entry name" value="DnaJ_domain"/>
</dbReference>
<dbReference type="Gene3D" id="1.10.287.110">
    <property type="entry name" value="DnaJ domain"/>
    <property type="match status" value="1"/>
</dbReference>